<dbReference type="Pfam" id="PF12906">
    <property type="entry name" value="RINGv"/>
    <property type="match status" value="1"/>
</dbReference>
<dbReference type="GO" id="GO:0008270">
    <property type="term" value="F:zinc ion binding"/>
    <property type="evidence" value="ECO:0007669"/>
    <property type="project" value="UniProtKB-KW"/>
</dbReference>
<evidence type="ECO:0008006" key="17">
    <source>
        <dbReference type="Google" id="ProtNLM"/>
    </source>
</evidence>
<dbReference type="PROSITE" id="PS51292">
    <property type="entry name" value="ZF_RING_CH"/>
    <property type="match status" value="1"/>
</dbReference>
<keyword evidence="4" id="KW-0479">Metal-binding</keyword>
<dbReference type="SUPFAM" id="SSF57850">
    <property type="entry name" value="RING/U-box"/>
    <property type="match status" value="1"/>
</dbReference>
<dbReference type="InterPro" id="IPR001841">
    <property type="entry name" value="Znf_RING"/>
</dbReference>
<dbReference type="Proteomes" id="UP001162131">
    <property type="component" value="Unassembled WGS sequence"/>
</dbReference>
<evidence type="ECO:0000256" key="5">
    <source>
        <dbReference type="ARBA" id="ARBA00022771"/>
    </source>
</evidence>
<evidence type="ECO:0000256" key="7">
    <source>
        <dbReference type="ARBA" id="ARBA00022833"/>
    </source>
</evidence>
<evidence type="ECO:0000256" key="8">
    <source>
        <dbReference type="ARBA" id="ARBA00022989"/>
    </source>
</evidence>
<dbReference type="PANTHER" id="PTHR46065">
    <property type="entry name" value="E3 UBIQUITIN-PROTEIN LIGASE MARCH 2/3 FAMILY MEMBER"/>
    <property type="match status" value="1"/>
</dbReference>
<feature type="region of interest" description="Disordered" evidence="11">
    <location>
        <begin position="294"/>
        <end position="321"/>
    </location>
</feature>
<dbReference type="Gene3D" id="3.30.40.10">
    <property type="entry name" value="Zinc/RING finger domain, C3HC4 (zinc finger)"/>
    <property type="match status" value="1"/>
</dbReference>
<keyword evidence="9 12" id="KW-0472">Membrane</keyword>
<gene>
    <name evidence="15" type="ORF">BSTOLATCC_MIC40725</name>
</gene>
<keyword evidence="2" id="KW-0808">Transferase</keyword>
<feature type="domain" description="RING-CH-type" evidence="14">
    <location>
        <begin position="44"/>
        <end position="109"/>
    </location>
</feature>
<evidence type="ECO:0000256" key="10">
    <source>
        <dbReference type="PROSITE-ProRule" id="PRU00175"/>
    </source>
</evidence>
<reference evidence="15" key="1">
    <citation type="submission" date="2021-09" db="EMBL/GenBank/DDBJ databases">
        <authorList>
            <consortium name="AG Swart"/>
            <person name="Singh M."/>
            <person name="Singh A."/>
            <person name="Seah K."/>
            <person name="Emmerich C."/>
        </authorList>
    </citation>
    <scope>NUCLEOTIDE SEQUENCE</scope>
    <source>
        <strain evidence="15">ATCC30299</strain>
    </source>
</reference>
<dbReference type="InterPro" id="IPR013083">
    <property type="entry name" value="Znf_RING/FYVE/PHD"/>
</dbReference>
<feature type="transmembrane region" description="Helical" evidence="12">
    <location>
        <begin position="162"/>
        <end position="183"/>
    </location>
</feature>
<evidence type="ECO:0000259" key="14">
    <source>
        <dbReference type="PROSITE" id="PS51292"/>
    </source>
</evidence>
<evidence type="ECO:0000256" key="11">
    <source>
        <dbReference type="SAM" id="MobiDB-lite"/>
    </source>
</evidence>
<name>A0AAU9JZF8_9CILI</name>
<dbReference type="InterPro" id="IPR011016">
    <property type="entry name" value="Znf_RING-CH"/>
</dbReference>
<keyword evidence="5 10" id="KW-0863">Zinc-finger</keyword>
<evidence type="ECO:0000256" key="6">
    <source>
        <dbReference type="ARBA" id="ARBA00022786"/>
    </source>
</evidence>
<keyword evidence="16" id="KW-1185">Reference proteome</keyword>
<keyword evidence="8 12" id="KW-1133">Transmembrane helix</keyword>
<dbReference type="EMBL" id="CAJZBQ010000040">
    <property type="protein sequence ID" value="CAG9326296.1"/>
    <property type="molecule type" value="Genomic_DNA"/>
</dbReference>
<dbReference type="PROSITE" id="PS50089">
    <property type="entry name" value="ZF_RING_2"/>
    <property type="match status" value="1"/>
</dbReference>
<organism evidence="15 16">
    <name type="scientific">Blepharisma stoltei</name>
    <dbReference type="NCBI Taxonomy" id="1481888"/>
    <lineage>
        <taxon>Eukaryota</taxon>
        <taxon>Sar</taxon>
        <taxon>Alveolata</taxon>
        <taxon>Ciliophora</taxon>
        <taxon>Postciliodesmatophora</taxon>
        <taxon>Heterotrichea</taxon>
        <taxon>Heterotrichida</taxon>
        <taxon>Blepharismidae</taxon>
        <taxon>Blepharisma</taxon>
    </lineage>
</organism>
<protein>
    <recommendedName>
        <fullName evidence="17">RING-CH-type domain-containing protein</fullName>
    </recommendedName>
</protein>
<evidence type="ECO:0000313" key="15">
    <source>
        <dbReference type="EMBL" id="CAG9326296.1"/>
    </source>
</evidence>
<evidence type="ECO:0000256" key="12">
    <source>
        <dbReference type="SAM" id="Phobius"/>
    </source>
</evidence>
<feature type="domain" description="RING-type" evidence="13">
    <location>
        <begin position="52"/>
        <end position="103"/>
    </location>
</feature>
<proteinExistence type="predicted"/>
<keyword evidence="6" id="KW-0833">Ubl conjugation pathway</keyword>
<keyword evidence="3 12" id="KW-0812">Transmembrane</keyword>
<keyword evidence="7" id="KW-0862">Zinc</keyword>
<evidence type="ECO:0000256" key="1">
    <source>
        <dbReference type="ARBA" id="ARBA00004141"/>
    </source>
</evidence>
<feature type="transmembrane region" description="Helical" evidence="12">
    <location>
        <begin position="129"/>
        <end position="150"/>
    </location>
</feature>
<dbReference type="GO" id="GO:0016020">
    <property type="term" value="C:membrane"/>
    <property type="evidence" value="ECO:0007669"/>
    <property type="project" value="UniProtKB-SubCell"/>
</dbReference>
<dbReference type="CDD" id="cd16495">
    <property type="entry name" value="RING_CH-C4HC3_MARCH"/>
    <property type="match status" value="1"/>
</dbReference>
<dbReference type="PANTHER" id="PTHR46065:SF3">
    <property type="entry name" value="FI20425P1"/>
    <property type="match status" value="1"/>
</dbReference>
<evidence type="ECO:0000256" key="9">
    <source>
        <dbReference type="ARBA" id="ARBA00023136"/>
    </source>
</evidence>
<comment type="caution">
    <text evidence="15">The sequence shown here is derived from an EMBL/GenBank/DDBJ whole genome shotgun (WGS) entry which is preliminary data.</text>
</comment>
<evidence type="ECO:0000256" key="4">
    <source>
        <dbReference type="ARBA" id="ARBA00022723"/>
    </source>
</evidence>
<comment type="subcellular location">
    <subcellularLocation>
        <location evidence="1">Membrane</location>
        <topology evidence="1">Multi-pass membrane protein</topology>
    </subcellularLocation>
</comment>
<accession>A0AAU9JZF8</accession>
<sequence>MSHELNSEAQFDLHQESNFSKPSKILPIISKDQFDETIAIPKLKSDKEENVCRICMEYATLTCPLISPCRCTGSVKYIHEECLKTWLVSQDKDLAEGTCELCQTKFTMVFEVSNKCSPRESLKQGITHFLFIPLLTAVMVMLFVIVYLLADKYLSDSNDQEKGYMIALMVICGISGLVIFLLICNSVKETCIIGKLTNWVILSQNYDLDQSISPMKNEISKDDILERSASIENNVMLIPKKVTVRSKKVRTPTLNPPMVPVYRAGNAVAFTPRCISAMSLVSANSSLLMRRAASRSDPLSDNEQSGEKLDSNMPFLRNAEA</sequence>
<evidence type="ECO:0000259" key="13">
    <source>
        <dbReference type="PROSITE" id="PS50089"/>
    </source>
</evidence>
<evidence type="ECO:0000256" key="2">
    <source>
        <dbReference type="ARBA" id="ARBA00022679"/>
    </source>
</evidence>
<evidence type="ECO:0000256" key="3">
    <source>
        <dbReference type="ARBA" id="ARBA00022692"/>
    </source>
</evidence>
<dbReference type="GO" id="GO:0016740">
    <property type="term" value="F:transferase activity"/>
    <property type="evidence" value="ECO:0007669"/>
    <property type="project" value="UniProtKB-KW"/>
</dbReference>
<evidence type="ECO:0000313" key="16">
    <source>
        <dbReference type="Proteomes" id="UP001162131"/>
    </source>
</evidence>
<dbReference type="AlphaFoldDB" id="A0AAU9JZF8"/>
<dbReference type="SMART" id="SM00744">
    <property type="entry name" value="RINGv"/>
    <property type="match status" value="1"/>
</dbReference>